<dbReference type="PROSITE" id="PS00690">
    <property type="entry name" value="DEAH_ATP_HELICASE"/>
    <property type="match status" value="1"/>
</dbReference>
<evidence type="ECO:0000256" key="9">
    <source>
        <dbReference type="RuleBase" id="RU364117"/>
    </source>
</evidence>
<dbReference type="GO" id="GO:0016887">
    <property type="term" value="F:ATP hydrolysis activity"/>
    <property type="evidence" value="ECO:0007669"/>
    <property type="project" value="RHEA"/>
</dbReference>
<dbReference type="Pfam" id="PF09382">
    <property type="entry name" value="RQC"/>
    <property type="match status" value="1"/>
</dbReference>
<dbReference type="InterPro" id="IPR001650">
    <property type="entry name" value="Helicase_C-like"/>
</dbReference>
<evidence type="ECO:0000256" key="1">
    <source>
        <dbReference type="ARBA" id="ARBA00005446"/>
    </source>
</evidence>
<evidence type="ECO:0000256" key="7">
    <source>
        <dbReference type="ARBA" id="ARBA00023242"/>
    </source>
</evidence>
<dbReference type="AlphaFoldDB" id="A0A166SYI6"/>
<dbReference type="GO" id="GO:0005524">
    <property type="term" value="F:ATP binding"/>
    <property type="evidence" value="ECO:0007669"/>
    <property type="project" value="UniProtKB-KW"/>
</dbReference>
<feature type="domain" description="Helicase ATP-binding" evidence="10">
    <location>
        <begin position="21"/>
        <end position="203"/>
    </location>
</feature>
<dbReference type="SMART" id="SM00487">
    <property type="entry name" value="DEXDc"/>
    <property type="match status" value="1"/>
</dbReference>
<keyword evidence="13" id="KW-1185">Reference proteome</keyword>
<keyword evidence="2 9" id="KW-0547">Nucleotide-binding</keyword>
<evidence type="ECO:0000313" key="13">
    <source>
        <dbReference type="Proteomes" id="UP000076532"/>
    </source>
</evidence>
<dbReference type="GO" id="GO:0000724">
    <property type="term" value="P:double-strand break repair via homologous recombination"/>
    <property type="evidence" value="ECO:0007669"/>
    <property type="project" value="TreeGrafter"/>
</dbReference>
<comment type="subcellular location">
    <subcellularLocation>
        <location evidence="9">Nucleus</location>
    </subcellularLocation>
</comment>
<evidence type="ECO:0000256" key="8">
    <source>
        <dbReference type="ARBA" id="ARBA00034617"/>
    </source>
</evidence>
<evidence type="ECO:0000256" key="6">
    <source>
        <dbReference type="ARBA" id="ARBA00023125"/>
    </source>
</evidence>
<protein>
    <recommendedName>
        <fullName evidence="9">ATP-dependent DNA helicase</fullName>
        <ecNumber evidence="9">5.6.2.4</ecNumber>
    </recommendedName>
</protein>
<proteinExistence type="inferred from homology"/>
<dbReference type="Proteomes" id="UP000076532">
    <property type="component" value="Unassembled WGS sequence"/>
</dbReference>
<dbReference type="InterPro" id="IPR027417">
    <property type="entry name" value="P-loop_NTPase"/>
</dbReference>
<dbReference type="OrthoDB" id="10261556at2759"/>
<dbReference type="CDD" id="cd18794">
    <property type="entry name" value="SF2_C_RecQ"/>
    <property type="match status" value="1"/>
</dbReference>
<dbReference type="GO" id="GO:0005694">
    <property type="term" value="C:chromosome"/>
    <property type="evidence" value="ECO:0007669"/>
    <property type="project" value="TreeGrafter"/>
</dbReference>
<dbReference type="FunFam" id="3.40.50.300:FF:001975">
    <property type="entry name" value="ATP-dependent DNA helicase"/>
    <property type="match status" value="1"/>
</dbReference>
<dbReference type="STRING" id="436010.A0A166SYI6"/>
<dbReference type="InterPro" id="IPR036390">
    <property type="entry name" value="WH_DNA-bd_sf"/>
</dbReference>
<dbReference type="InterPro" id="IPR018982">
    <property type="entry name" value="RQC_domain"/>
</dbReference>
<sequence length="548" mass="61133">MRVLKNTFGLNGFRSNQLEAINATMSGKDAFVLMPTGGGKSLCFQLPAVCQTGHTRGVTIVVSPLLALMNDQVKALKRKKVDVELWNSENTGEDSMALARRLNNNQNGRGLPAILYVTPEKLSESDNFKSILGRLYNAGCLARFVVDEAHCISTWGRDFRDAYAKLGILRELFPNVPIMALTATANKPVIKNIIDRLGMKNHVFLQGSFNRPNLHYDVRPKARGIVNDIARYIQTRRSQNTGIIYCYSRQNCEDVARGLREQHGLSAEHYHAGLTKAEKERTQSAWQSGEVKVIVSTIAFGMGIDKADVRYVIHHHLPKTMDGYYQETGRAGRDGQPSDCILFYNWSDACKLMDQIKKDKDDGSKPLSEEEKVRQTEEVKIVAGFCQNESQCRRVQILQYFDEVFDKQQCHLGCDVCLNGIEHIARDLTKEAIDVINLVKSMNGNNTTGYCKDVFMGSKKRDIVQKGHAGLDGHGKGSTLGGALVSQLFQELHTSDVLQEHAVRNASGWNNNYIQVGFVPPISAFITRTDCARSLVLGQTMCFSHVKP</sequence>
<dbReference type="GO" id="GO:0043138">
    <property type="term" value="F:3'-5' DNA helicase activity"/>
    <property type="evidence" value="ECO:0007669"/>
    <property type="project" value="UniProtKB-EC"/>
</dbReference>
<comment type="catalytic activity">
    <reaction evidence="8 9">
        <text>Couples ATP hydrolysis with the unwinding of duplex DNA by translocating in the 3'-5' direction.</text>
        <dbReference type="EC" id="5.6.2.4"/>
    </reaction>
</comment>
<keyword evidence="3 9" id="KW-0378">Hydrolase</keyword>
<dbReference type="GO" id="GO:0003677">
    <property type="term" value="F:DNA binding"/>
    <property type="evidence" value="ECO:0007669"/>
    <property type="project" value="UniProtKB-KW"/>
</dbReference>
<keyword evidence="6" id="KW-0238">DNA-binding</keyword>
<accession>A0A166SYI6</accession>
<dbReference type="NCBIfam" id="TIGR00614">
    <property type="entry name" value="recQ_fam"/>
    <property type="match status" value="1"/>
</dbReference>
<evidence type="ECO:0000256" key="2">
    <source>
        <dbReference type="ARBA" id="ARBA00022741"/>
    </source>
</evidence>
<dbReference type="GO" id="GO:0005634">
    <property type="term" value="C:nucleus"/>
    <property type="evidence" value="ECO:0007669"/>
    <property type="project" value="UniProtKB-SubCell"/>
</dbReference>
<gene>
    <name evidence="12" type="ORF">FIBSPDRAFT_726765</name>
</gene>
<evidence type="ECO:0000259" key="10">
    <source>
        <dbReference type="PROSITE" id="PS51192"/>
    </source>
</evidence>
<dbReference type="InterPro" id="IPR036388">
    <property type="entry name" value="WH-like_DNA-bd_sf"/>
</dbReference>
<dbReference type="Pfam" id="PF00270">
    <property type="entry name" value="DEAD"/>
    <property type="match status" value="1"/>
</dbReference>
<dbReference type="EC" id="5.6.2.4" evidence="9"/>
<evidence type="ECO:0000313" key="12">
    <source>
        <dbReference type="EMBL" id="KZP29982.1"/>
    </source>
</evidence>
<dbReference type="SMART" id="SM00490">
    <property type="entry name" value="HELICc"/>
    <property type="match status" value="1"/>
</dbReference>
<feature type="domain" description="Helicase C-terminal" evidence="11">
    <location>
        <begin position="228"/>
        <end position="380"/>
    </location>
</feature>
<dbReference type="SMART" id="SM00956">
    <property type="entry name" value="RQC"/>
    <property type="match status" value="1"/>
</dbReference>
<keyword evidence="5 9" id="KW-0067">ATP-binding</keyword>
<dbReference type="PROSITE" id="PS51192">
    <property type="entry name" value="HELICASE_ATP_BIND_1"/>
    <property type="match status" value="1"/>
</dbReference>
<keyword evidence="7 9" id="KW-0539">Nucleus</keyword>
<dbReference type="EMBL" id="KV417496">
    <property type="protein sequence ID" value="KZP29982.1"/>
    <property type="molecule type" value="Genomic_DNA"/>
</dbReference>
<dbReference type="CDD" id="cd17920">
    <property type="entry name" value="DEXHc_RecQ"/>
    <property type="match status" value="1"/>
</dbReference>
<dbReference type="InterPro" id="IPR011545">
    <property type="entry name" value="DEAD/DEAH_box_helicase_dom"/>
</dbReference>
<dbReference type="PROSITE" id="PS51194">
    <property type="entry name" value="HELICASE_CTER"/>
    <property type="match status" value="1"/>
</dbReference>
<evidence type="ECO:0000256" key="4">
    <source>
        <dbReference type="ARBA" id="ARBA00022806"/>
    </source>
</evidence>
<dbReference type="Pfam" id="PF00271">
    <property type="entry name" value="Helicase_C"/>
    <property type="match status" value="1"/>
</dbReference>
<evidence type="ECO:0000259" key="11">
    <source>
        <dbReference type="PROSITE" id="PS51194"/>
    </source>
</evidence>
<dbReference type="GO" id="GO:0005737">
    <property type="term" value="C:cytoplasm"/>
    <property type="evidence" value="ECO:0007669"/>
    <property type="project" value="TreeGrafter"/>
</dbReference>
<evidence type="ECO:0000256" key="3">
    <source>
        <dbReference type="ARBA" id="ARBA00022801"/>
    </source>
</evidence>
<reference evidence="12 13" key="1">
    <citation type="journal article" date="2016" name="Mol. Biol. Evol.">
        <title>Comparative Genomics of Early-Diverging Mushroom-Forming Fungi Provides Insights into the Origins of Lignocellulose Decay Capabilities.</title>
        <authorList>
            <person name="Nagy L.G."/>
            <person name="Riley R."/>
            <person name="Tritt A."/>
            <person name="Adam C."/>
            <person name="Daum C."/>
            <person name="Floudas D."/>
            <person name="Sun H."/>
            <person name="Yadav J.S."/>
            <person name="Pangilinan J."/>
            <person name="Larsson K.H."/>
            <person name="Matsuura K."/>
            <person name="Barry K."/>
            <person name="Labutti K."/>
            <person name="Kuo R."/>
            <person name="Ohm R.A."/>
            <person name="Bhattacharya S.S."/>
            <person name="Shirouzu T."/>
            <person name="Yoshinaga Y."/>
            <person name="Martin F.M."/>
            <person name="Grigoriev I.V."/>
            <person name="Hibbett D.S."/>
        </authorList>
    </citation>
    <scope>NUCLEOTIDE SEQUENCE [LARGE SCALE GENOMIC DNA]</scope>
    <source>
        <strain evidence="12 13">CBS 109695</strain>
    </source>
</reference>
<dbReference type="PANTHER" id="PTHR13710:SF149">
    <property type="entry name" value="ATP-DEPENDENT DNA HELICASE TLH2"/>
    <property type="match status" value="1"/>
</dbReference>
<evidence type="ECO:0000256" key="5">
    <source>
        <dbReference type="ARBA" id="ARBA00022840"/>
    </source>
</evidence>
<dbReference type="InterPro" id="IPR014001">
    <property type="entry name" value="Helicase_ATP-bd"/>
</dbReference>
<organism evidence="12 13">
    <name type="scientific">Athelia psychrophila</name>
    <dbReference type="NCBI Taxonomy" id="1759441"/>
    <lineage>
        <taxon>Eukaryota</taxon>
        <taxon>Fungi</taxon>
        <taxon>Dikarya</taxon>
        <taxon>Basidiomycota</taxon>
        <taxon>Agaricomycotina</taxon>
        <taxon>Agaricomycetes</taxon>
        <taxon>Agaricomycetidae</taxon>
        <taxon>Atheliales</taxon>
        <taxon>Atheliaceae</taxon>
        <taxon>Athelia</taxon>
    </lineage>
</organism>
<name>A0A166SYI6_9AGAM</name>
<dbReference type="PANTHER" id="PTHR13710">
    <property type="entry name" value="DNA HELICASE RECQ FAMILY MEMBER"/>
    <property type="match status" value="1"/>
</dbReference>
<dbReference type="Pfam" id="PF16124">
    <property type="entry name" value="RecQ_Zn_bind"/>
    <property type="match status" value="1"/>
</dbReference>
<dbReference type="InterPro" id="IPR004589">
    <property type="entry name" value="DNA_helicase_ATP-dep_RecQ"/>
</dbReference>
<comment type="similarity">
    <text evidence="1 9">Belongs to the helicase family. RecQ subfamily.</text>
</comment>
<dbReference type="FunFam" id="3.40.50.300:FF:001389">
    <property type="entry name" value="ATP-dependent DNA helicase RecQ"/>
    <property type="match status" value="1"/>
</dbReference>
<dbReference type="SUPFAM" id="SSF52540">
    <property type="entry name" value="P-loop containing nucleoside triphosphate hydrolases"/>
    <property type="match status" value="1"/>
</dbReference>
<dbReference type="SUPFAM" id="SSF46785">
    <property type="entry name" value="Winged helix' DNA-binding domain"/>
    <property type="match status" value="1"/>
</dbReference>
<keyword evidence="4 9" id="KW-0347">Helicase</keyword>
<comment type="catalytic activity">
    <reaction evidence="9">
        <text>ATP + H2O = ADP + phosphate + H(+)</text>
        <dbReference type="Rhea" id="RHEA:13065"/>
        <dbReference type="ChEBI" id="CHEBI:15377"/>
        <dbReference type="ChEBI" id="CHEBI:15378"/>
        <dbReference type="ChEBI" id="CHEBI:30616"/>
        <dbReference type="ChEBI" id="CHEBI:43474"/>
        <dbReference type="ChEBI" id="CHEBI:456216"/>
    </reaction>
</comment>
<dbReference type="Gene3D" id="1.10.10.10">
    <property type="entry name" value="Winged helix-like DNA-binding domain superfamily/Winged helix DNA-binding domain"/>
    <property type="match status" value="1"/>
</dbReference>
<dbReference type="GO" id="GO:0006260">
    <property type="term" value="P:DNA replication"/>
    <property type="evidence" value="ECO:0007669"/>
    <property type="project" value="InterPro"/>
</dbReference>
<dbReference type="GO" id="GO:0009378">
    <property type="term" value="F:four-way junction helicase activity"/>
    <property type="evidence" value="ECO:0007669"/>
    <property type="project" value="TreeGrafter"/>
</dbReference>
<dbReference type="InterPro" id="IPR032284">
    <property type="entry name" value="RecQ_Zn-bd"/>
</dbReference>
<dbReference type="InterPro" id="IPR002464">
    <property type="entry name" value="DNA/RNA_helicase_DEAH_CS"/>
</dbReference>
<dbReference type="Gene3D" id="3.40.50.300">
    <property type="entry name" value="P-loop containing nucleotide triphosphate hydrolases"/>
    <property type="match status" value="2"/>
</dbReference>